<dbReference type="Proteomes" id="UP000095300">
    <property type="component" value="Unassembled WGS sequence"/>
</dbReference>
<dbReference type="OrthoDB" id="8060570at2759"/>
<evidence type="ECO:0000313" key="3">
    <source>
        <dbReference type="Proteomes" id="UP000095300"/>
    </source>
</evidence>
<accession>A0A1I8PFW8</accession>
<feature type="compositionally biased region" description="Low complexity" evidence="1">
    <location>
        <begin position="1104"/>
        <end position="1121"/>
    </location>
</feature>
<feature type="region of interest" description="Disordered" evidence="1">
    <location>
        <begin position="874"/>
        <end position="1049"/>
    </location>
</feature>
<reference evidence="2" key="2">
    <citation type="submission" date="2020-05" db="UniProtKB">
        <authorList>
            <consortium name="EnsemblMetazoa"/>
        </authorList>
    </citation>
    <scope>IDENTIFICATION</scope>
    <source>
        <strain evidence="2">USDA</strain>
    </source>
</reference>
<protein>
    <recommendedName>
        <fullName evidence="4">Ataxin-2 C-terminal domain-containing protein</fullName>
    </recommendedName>
</protein>
<dbReference type="VEuPathDB" id="VectorBase:SCAU007680"/>
<dbReference type="EnsemblMetazoa" id="SCAU007680-RB">
    <property type="protein sequence ID" value="SCAU007680-PB"/>
    <property type="gene ID" value="SCAU007680"/>
</dbReference>
<dbReference type="KEGG" id="scac:106087329"/>
<feature type="compositionally biased region" description="Low complexity" evidence="1">
    <location>
        <begin position="679"/>
        <end position="688"/>
    </location>
</feature>
<feature type="compositionally biased region" description="Polar residues" evidence="1">
    <location>
        <begin position="178"/>
        <end position="189"/>
    </location>
</feature>
<feature type="region of interest" description="Disordered" evidence="1">
    <location>
        <begin position="672"/>
        <end position="697"/>
    </location>
</feature>
<feature type="compositionally biased region" description="Polar residues" evidence="1">
    <location>
        <begin position="944"/>
        <end position="956"/>
    </location>
</feature>
<sequence length="1179" mass="127404">MEDQEILEQILEHRQQQSYVIDNMNAVAGCGDVGSGSGDISVAKYDEQLQTEDHDVGDDDELKYVKEVQQSEKHQTCGKVFDGDGEYNSNELAENEEAKYKHVTGGNGSAEEMGNVKEISECSLDSLPITYSNGHEINKEIGVVNIHSNNLLSSVSLEQNQGDSNEQKETVDDEEGISSYSNGTSSLSENAAHNALGDFKLLTTENRNKEESICLEEASHPHTTEQGTDQALFLLNPDAKEFVPTSPTSPTSPTLPNIPKLQNDHFGDDLYEHHSALAIPRRIINEDDFVAQSPRKGICGSMEAIAVPPEQEFDEEADKRPHELAQDNIDPFDIEADSHAKLAVMASEEICDNAAIKPNEASTDDEKINVIDHGPETSVDLCVDISNIKYDDPATTDNDVMKQSIYISNDDPIEDVLNSVQLIPEIDSINNSFIEDLNSSESAGDKEQLQVEEKELVSKSPSTEEMNTHAFPTSSNNDFSINTLLFDSTAMQGSIYVESESQKEDHNQEQKNIEDHFSQIKEIAPTHITTVADIESLKDNSIAVDDKCDVINNPEHFANINYEPKQEHVENVKCEGNELEIGDFLSEPIDENIPALSDTLLNAELGENAVDKCVENPVRGTEVVNETITDVKVSCEIHISEEMADELLKVSDGNPEHNDVNIQTINFTNDESKPEAIDDASSTVASVESSERAEDTNNENAEIAENVLVGGNEANHLVDIGKENNIKVSMLENLEKVEETNNLNMIEQKDELEIPENNSSLEINTDNLEKVESTKTLVIEEPKHELEITENKTSLKNNIDIVTETATEMICGSESSLNNKGGTNLKTKQSDGVKKTGTKNAQTSAPKSKLTTSSASVRKLVTAESIQKQISIASKPKLSTAPGNKTDTSEKKLDKPTTASASTARKPIGNTSSTNKTASKLLASTANRTTASVTKTIAPKPTANGRTISSATTTTRKPIPAPINGATKPRPASSTQSTATKPTLGTSLSANSTIRSKITSPREPFSSQTRPSVKSPIKTTSNSVSKPAPSTVGNRSKTTSSANTTISAKQFIARPAPKFTSISTSATNRRLTVGTTTTTAQATSKSTSNTLSQRKSSPIKPPLSKTATKTTNTSSGAKSAKPLTSTNSTESKSNGDTSTSVLSAEGEQSNTKNTVSNIDDVSILATDYSSSMQMDLASV</sequence>
<proteinExistence type="predicted"/>
<name>A0A1I8PFW8_STOCA</name>
<feature type="compositionally biased region" description="Polar residues" evidence="1">
    <location>
        <begin position="813"/>
        <end position="827"/>
    </location>
</feature>
<dbReference type="AlphaFoldDB" id="A0A1I8PFW8"/>
<feature type="compositionally biased region" description="Polar residues" evidence="1">
    <location>
        <begin position="972"/>
        <end position="1025"/>
    </location>
</feature>
<feature type="region of interest" description="Disordered" evidence="1">
    <location>
        <begin position="813"/>
        <end position="856"/>
    </location>
</feature>
<dbReference type="STRING" id="35570.A0A1I8PFW8"/>
<evidence type="ECO:0000313" key="2">
    <source>
        <dbReference type="EnsemblMetazoa" id="SCAU007680-PB"/>
    </source>
</evidence>
<feature type="compositionally biased region" description="Polar residues" evidence="1">
    <location>
        <begin position="838"/>
        <end position="856"/>
    </location>
</feature>
<gene>
    <name evidence="2" type="primary">106087329</name>
</gene>
<feature type="compositionally biased region" description="Polar residues" evidence="1">
    <location>
        <begin position="897"/>
        <end position="935"/>
    </location>
</feature>
<evidence type="ECO:0000256" key="1">
    <source>
        <dbReference type="SAM" id="MobiDB-lite"/>
    </source>
</evidence>
<feature type="compositionally biased region" description="Polar residues" evidence="1">
    <location>
        <begin position="1122"/>
        <end position="1153"/>
    </location>
</feature>
<reference evidence="3" key="1">
    <citation type="submission" date="2015-05" db="EMBL/GenBank/DDBJ databases">
        <authorList>
            <person name="Wilson R.K."/>
            <person name="Warren W.C."/>
            <person name="Olafson P."/>
        </authorList>
    </citation>
    <scope>NUCLEOTIDE SEQUENCE [LARGE SCALE GENOMIC DNA]</scope>
    <source>
        <strain evidence="3">USDA</strain>
    </source>
</reference>
<feature type="region of interest" description="Disordered" evidence="1">
    <location>
        <begin position="1061"/>
        <end position="1153"/>
    </location>
</feature>
<keyword evidence="3" id="KW-1185">Reference proteome</keyword>
<evidence type="ECO:0008006" key="4">
    <source>
        <dbReference type="Google" id="ProtNLM"/>
    </source>
</evidence>
<organism evidence="2 3">
    <name type="scientific">Stomoxys calcitrans</name>
    <name type="common">Stable fly</name>
    <name type="synonym">Conops calcitrans</name>
    <dbReference type="NCBI Taxonomy" id="35570"/>
    <lineage>
        <taxon>Eukaryota</taxon>
        <taxon>Metazoa</taxon>
        <taxon>Ecdysozoa</taxon>
        <taxon>Arthropoda</taxon>
        <taxon>Hexapoda</taxon>
        <taxon>Insecta</taxon>
        <taxon>Pterygota</taxon>
        <taxon>Neoptera</taxon>
        <taxon>Endopterygota</taxon>
        <taxon>Diptera</taxon>
        <taxon>Brachycera</taxon>
        <taxon>Muscomorpha</taxon>
        <taxon>Muscoidea</taxon>
        <taxon>Muscidae</taxon>
        <taxon>Stomoxys</taxon>
    </lineage>
</organism>
<feature type="region of interest" description="Disordered" evidence="1">
    <location>
        <begin position="157"/>
        <end position="189"/>
    </location>
</feature>
<feature type="compositionally biased region" description="Polar residues" evidence="1">
    <location>
        <begin position="1031"/>
        <end position="1048"/>
    </location>
</feature>
<feature type="compositionally biased region" description="Low complexity" evidence="1">
    <location>
        <begin position="1066"/>
        <end position="1090"/>
    </location>
</feature>
<dbReference type="EnsemblMetazoa" id="SCAU007680-RA">
    <property type="protein sequence ID" value="SCAU007680-PA"/>
    <property type="gene ID" value="SCAU007680"/>
</dbReference>